<evidence type="ECO:0000256" key="8">
    <source>
        <dbReference type="ARBA" id="ARBA00022679"/>
    </source>
</evidence>
<name>A0A4S4KCW7_9APHY</name>
<comment type="caution">
    <text evidence="17">The sequence shown here is derived from an EMBL/GenBank/DDBJ whole genome shotgun (WGS) entry which is preliminary data.</text>
</comment>
<evidence type="ECO:0000256" key="11">
    <source>
        <dbReference type="ARBA" id="ARBA00023098"/>
    </source>
</evidence>
<dbReference type="EC" id="2.5.1.1" evidence="6"/>
<dbReference type="PANTHER" id="PTHR11525:SF0">
    <property type="entry name" value="FARNESYL PYROPHOSPHATE SYNTHASE"/>
    <property type="match status" value="1"/>
</dbReference>
<protein>
    <recommendedName>
        <fullName evidence="15">(2E,6E)-farnesyl diphosphate synthase</fullName>
        <ecNumber evidence="6">2.5.1.1</ecNumber>
        <ecNumber evidence="5">2.5.1.10</ecNumber>
    </recommendedName>
    <alternativeName>
        <fullName evidence="14">Dimethylallyltranstransferase</fullName>
    </alternativeName>
    <alternativeName>
        <fullName evidence="13">Farnesyl diphosphate synthase</fullName>
    </alternativeName>
    <alternativeName>
        <fullName evidence="12">Geranyltranstransferase</fullName>
    </alternativeName>
</protein>
<dbReference type="PROSITE" id="PS00444">
    <property type="entry name" value="POLYPRENYL_SYNTHASE_2"/>
    <property type="match status" value="1"/>
</dbReference>
<dbReference type="SUPFAM" id="SSF48576">
    <property type="entry name" value="Terpenoid synthases"/>
    <property type="match status" value="1"/>
</dbReference>
<evidence type="ECO:0000256" key="10">
    <source>
        <dbReference type="ARBA" id="ARBA00022842"/>
    </source>
</evidence>
<dbReference type="FunFam" id="1.10.600.10:FF:000006">
    <property type="entry name" value="Farnesyl pyrophosphate synthase"/>
    <property type="match status" value="1"/>
</dbReference>
<evidence type="ECO:0000256" key="3">
    <source>
        <dbReference type="ARBA" id="ARBA00005035"/>
    </source>
</evidence>
<dbReference type="PANTHER" id="PTHR11525">
    <property type="entry name" value="FARNESYL-PYROPHOSPHATE SYNTHETASE"/>
    <property type="match status" value="1"/>
</dbReference>
<evidence type="ECO:0000256" key="15">
    <source>
        <dbReference type="ARBA" id="ARBA00032873"/>
    </source>
</evidence>
<dbReference type="GO" id="GO:0046872">
    <property type="term" value="F:metal ion binding"/>
    <property type="evidence" value="ECO:0007669"/>
    <property type="project" value="UniProtKB-KW"/>
</dbReference>
<evidence type="ECO:0000256" key="12">
    <source>
        <dbReference type="ARBA" id="ARBA00032380"/>
    </source>
</evidence>
<evidence type="ECO:0000256" key="5">
    <source>
        <dbReference type="ARBA" id="ARBA00012439"/>
    </source>
</evidence>
<dbReference type="AlphaFoldDB" id="A0A4S4KCW7"/>
<sequence length="360" mass="41177">MSSKVEKRAKFEHVFTVIRDELVDFFKSQNLPQDATEWFAKNLDYNVPGGKLNRGLSVVDSVEILKRRSLTDEEYFKSAVLGWCVELLQAFFLVSDDLMDSSITRRSQPCWYRIEEVGYIAVNDAFLLESAIYWLLKKHFRADPAYINLIELFHETSLQTEIGQLLDLITAPEDKVDLSKFSLKRHSLIVVYKTAYYSFYLPVALAMYYCGISHNSTGEQDLYALASSILIPLGEYFQVQDDYLDFAGTPEQIGKIGTDIVDNKCSWCVNTALAVATPEQREVLDKNYGRKNAEAEKNVKEVFEAVGVRASYEEYEEKAYKRIIGLIETIPEGGSGKDGEVKLQRAVFKSFLDKIYKRQK</sequence>
<proteinExistence type="inferred from homology"/>
<comment type="cofactor">
    <cofactor evidence="1">
        <name>Mg(2+)</name>
        <dbReference type="ChEBI" id="CHEBI:18420"/>
    </cofactor>
</comment>
<evidence type="ECO:0000313" key="18">
    <source>
        <dbReference type="Proteomes" id="UP000309038"/>
    </source>
</evidence>
<evidence type="ECO:0000256" key="6">
    <source>
        <dbReference type="ARBA" id="ARBA00012833"/>
    </source>
</evidence>
<evidence type="ECO:0000256" key="4">
    <source>
        <dbReference type="ARBA" id="ARBA00006706"/>
    </source>
</evidence>
<keyword evidence="18" id="KW-1185">Reference proteome</keyword>
<keyword evidence="11" id="KW-0443">Lipid metabolism</keyword>
<dbReference type="InterPro" id="IPR039702">
    <property type="entry name" value="FPS1-like"/>
</dbReference>
<comment type="pathway">
    <text evidence="2">Isoprenoid biosynthesis; geranyl diphosphate biosynthesis; geranyl diphosphate from dimethylallyl diphosphate and isopentenyl diphosphate: step 1/1.</text>
</comment>
<dbReference type="Gene3D" id="1.10.600.10">
    <property type="entry name" value="Farnesyl Diphosphate Synthase"/>
    <property type="match status" value="1"/>
</dbReference>
<keyword evidence="7" id="KW-0444">Lipid biosynthesis</keyword>
<dbReference type="SFLD" id="SFLDS00005">
    <property type="entry name" value="Isoprenoid_Synthase_Type_I"/>
    <property type="match status" value="1"/>
</dbReference>
<evidence type="ECO:0000256" key="13">
    <source>
        <dbReference type="ARBA" id="ARBA00032424"/>
    </source>
</evidence>
<evidence type="ECO:0000256" key="16">
    <source>
        <dbReference type="RuleBase" id="RU004466"/>
    </source>
</evidence>
<comment type="pathway">
    <text evidence="3">Isoprenoid biosynthesis; farnesyl diphosphate biosynthesis; farnesyl diphosphate from geranyl diphosphate and isopentenyl diphosphate: step 1/1.</text>
</comment>
<evidence type="ECO:0000256" key="9">
    <source>
        <dbReference type="ARBA" id="ARBA00022723"/>
    </source>
</evidence>
<dbReference type="GO" id="GO:0004337">
    <property type="term" value="F:(2E,6E)-farnesyl diphosphate synthase activity"/>
    <property type="evidence" value="ECO:0007669"/>
    <property type="project" value="UniProtKB-EC"/>
</dbReference>
<dbReference type="EC" id="2.5.1.10" evidence="5"/>
<dbReference type="Pfam" id="PF00348">
    <property type="entry name" value="polyprenyl_synt"/>
    <property type="match status" value="1"/>
</dbReference>
<organism evidence="17 18">
    <name type="scientific">Hermanssonia centrifuga</name>
    <dbReference type="NCBI Taxonomy" id="98765"/>
    <lineage>
        <taxon>Eukaryota</taxon>
        <taxon>Fungi</taxon>
        <taxon>Dikarya</taxon>
        <taxon>Basidiomycota</taxon>
        <taxon>Agaricomycotina</taxon>
        <taxon>Agaricomycetes</taxon>
        <taxon>Polyporales</taxon>
        <taxon>Meruliaceae</taxon>
        <taxon>Hermanssonia</taxon>
    </lineage>
</organism>
<evidence type="ECO:0000256" key="14">
    <source>
        <dbReference type="ARBA" id="ARBA00032448"/>
    </source>
</evidence>
<dbReference type="InterPro" id="IPR000092">
    <property type="entry name" value="Polyprenyl_synt"/>
</dbReference>
<evidence type="ECO:0000256" key="1">
    <source>
        <dbReference type="ARBA" id="ARBA00001946"/>
    </source>
</evidence>
<dbReference type="EMBL" id="SGPJ01000491">
    <property type="protein sequence ID" value="THG94159.1"/>
    <property type="molecule type" value="Genomic_DNA"/>
</dbReference>
<reference evidence="17 18" key="1">
    <citation type="submission" date="2019-02" db="EMBL/GenBank/DDBJ databases">
        <title>Genome sequencing of the rare red list fungi Phlebia centrifuga.</title>
        <authorList>
            <person name="Buettner E."/>
            <person name="Kellner H."/>
        </authorList>
    </citation>
    <scope>NUCLEOTIDE SEQUENCE [LARGE SCALE GENOMIC DNA]</scope>
    <source>
        <strain evidence="17 18">DSM 108282</strain>
    </source>
</reference>
<dbReference type="GO" id="GO:0005737">
    <property type="term" value="C:cytoplasm"/>
    <property type="evidence" value="ECO:0007669"/>
    <property type="project" value="TreeGrafter"/>
</dbReference>
<gene>
    <name evidence="17" type="ORF">EW026_g7257</name>
</gene>
<evidence type="ECO:0000256" key="2">
    <source>
        <dbReference type="ARBA" id="ARBA00004932"/>
    </source>
</evidence>
<dbReference type="GO" id="GO:0045337">
    <property type="term" value="P:farnesyl diphosphate biosynthetic process"/>
    <property type="evidence" value="ECO:0007669"/>
    <property type="project" value="TreeGrafter"/>
</dbReference>
<dbReference type="GO" id="GO:0004161">
    <property type="term" value="F:dimethylallyltranstransferase activity"/>
    <property type="evidence" value="ECO:0007669"/>
    <property type="project" value="UniProtKB-EC"/>
</dbReference>
<comment type="similarity">
    <text evidence="4 16">Belongs to the FPP/GGPP synthase family.</text>
</comment>
<keyword evidence="10" id="KW-0460">Magnesium</keyword>
<keyword evidence="9" id="KW-0479">Metal-binding</keyword>
<dbReference type="InterPro" id="IPR033749">
    <property type="entry name" value="Polyprenyl_synt_CS"/>
</dbReference>
<evidence type="ECO:0000256" key="7">
    <source>
        <dbReference type="ARBA" id="ARBA00022516"/>
    </source>
</evidence>
<dbReference type="Proteomes" id="UP000309038">
    <property type="component" value="Unassembled WGS sequence"/>
</dbReference>
<keyword evidence="8 16" id="KW-0808">Transferase</keyword>
<dbReference type="CDD" id="cd00685">
    <property type="entry name" value="Trans_IPPS_HT"/>
    <property type="match status" value="1"/>
</dbReference>
<evidence type="ECO:0000313" key="17">
    <source>
        <dbReference type="EMBL" id="THG94159.1"/>
    </source>
</evidence>
<dbReference type="InterPro" id="IPR008949">
    <property type="entry name" value="Isoprenoid_synthase_dom_sf"/>
</dbReference>
<accession>A0A4S4KCW7</accession>